<dbReference type="GO" id="GO:0022857">
    <property type="term" value="F:transmembrane transporter activity"/>
    <property type="evidence" value="ECO:0007669"/>
    <property type="project" value="InterPro"/>
</dbReference>
<dbReference type="GO" id="GO:0005886">
    <property type="term" value="C:plasma membrane"/>
    <property type="evidence" value="ECO:0007669"/>
    <property type="project" value="TreeGrafter"/>
</dbReference>
<reference evidence="10" key="1">
    <citation type="journal article" date="2010" name="Genome Res.">
        <title>Population genomic sequencing of Coccidioides fungi reveals recent hybridization and transposon control.</title>
        <authorList>
            <person name="Neafsey D.E."/>
            <person name="Barker B.M."/>
            <person name="Sharpton T.J."/>
            <person name="Stajich J.E."/>
            <person name="Park D.J."/>
            <person name="Whiston E."/>
            <person name="Hung C.-Y."/>
            <person name="McMahan C."/>
            <person name="White J."/>
            <person name="Sykes S."/>
            <person name="Heiman D."/>
            <person name="Young S."/>
            <person name="Zeng Q."/>
            <person name="Abouelleil A."/>
            <person name="Aftuck L."/>
            <person name="Bessette D."/>
            <person name="Brown A."/>
            <person name="FitzGerald M."/>
            <person name="Lui A."/>
            <person name="Macdonald J.P."/>
            <person name="Priest M."/>
            <person name="Orbach M.J."/>
            <person name="Galgiani J.N."/>
            <person name="Kirkland T.N."/>
            <person name="Cole G.T."/>
            <person name="Birren B.W."/>
            <person name="Henn M.R."/>
            <person name="Taylor J.W."/>
            <person name="Rounsley S.D."/>
        </authorList>
    </citation>
    <scope>NUCLEOTIDE SEQUENCE [LARGE SCALE GENOMIC DNA]</scope>
    <source>
        <strain evidence="10">RMSCC 2394</strain>
    </source>
</reference>
<evidence type="ECO:0000256" key="1">
    <source>
        <dbReference type="ARBA" id="ARBA00004141"/>
    </source>
</evidence>
<dbReference type="AlphaFoldDB" id="A0A0J7AT48"/>
<evidence type="ECO:0000256" key="4">
    <source>
        <dbReference type="ARBA" id="ARBA00022989"/>
    </source>
</evidence>
<feature type="transmembrane region" description="Helical" evidence="7">
    <location>
        <begin position="221"/>
        <end position="247"/>
    </location>
</feature>
<feature type="transmembrane region" description="Helical" evidence="7">
    <location>
        <begin position="188"/>
        <end position="209"/>
    </location>
</feature>
<sequence>MAVFVWRKSDAHCEQKAETSEEGDIGICHVNDVVERKKESRATTDTASDASLSVITTFKGPAELFPDDCQNTSEENKMAKGKIAVIMTALCLATFLAALDMVRLTRRLYELQLVDEPLIKGSVRRLLPLSYPQYLGHFARLRQIIPATPIWGKVSDIFGRKPVLLAANVVFLIGSLLCAISINIRMLIGGRCVQGVGGGGLLALVNISIGDLFSMRSRGVYFGIIGMVWAVAGAVGPVVGGIMTQFVTWRWCFYINLPVDGIAFVIIFFFFEVHTPKTPLFAGLRAIDWLGSLTIVGGTVMFLLGLEYGGVWLPWASVPVVCLIAFGIGTLGLFLLIQWKLAYYPIIPLWLFSSRSTVAAYGMIFAQGFVYTGGSYFLPLYFQVVLGATPLQSGIYLFPFVISVALVAAISGYLIRKTGLFLPPIWAGMATLVLGVGLYIDLPAHTSWARIITYQLVAGIGVGPNFQAPLIALQSHLRPTDSATATATAGFVRNMANSVSVVLGGVIFQNQTRANIRSLGSILSPETADMLQGRSGSASTDFVKTLPNKEKIPVLNAYNQSLRVMWIFYTSMAAIGLCVSLLIRRQNLDIEHEITKTGLEIQERERQERLRREKMKPKRKRTTDKEGLEN</sequence>
<feature type="transmembrane region" description="Helical" evidence="7">
    <location>
        <begin position="163"/>
        <end position="182"/>
    </location>
</feature>
<dbReference type="Pfam" id="PF07690">
    <property type="entry name" value="MFS_1"/>
    <property type="match status" value="1"/>
</dbReference>
<feature type="domain" description="Major facilitator superfamily (MFS) profile" evidence="8">
    <location>
        <begin position="86"/>
        <end position="588"/>
    </location>
</feature>
<dbReference type="Gene3D" id="1.20.1720.10">
    <property type="entry name" value="Multidrug resistance protein D"/>
    <property type="match status" value="1"/>
</dbReference>
<feature type="transmembrane region" description="Helical" evidence="7">
    <location>
        <begin position="421"/>
        <end position="440"/>
    </location>
</feature>
<dbReference type="InterPro" id="IPR020846">
    <property type="entry name" value="MFS_dom"/>
</dbReference>
<dbReference type="SUPFAM" id="SSF103473">
    <property type="entry name" value="MFS general substrate transporter"/>
    <property type="match status" value="1"/>
</dbReference>
<feature type="transmembrane region" description="Helical" evidence="7">
    <location>
        <begin position="358"/>
        <end position="382"/>
    </location>
</feature>
<feature type="transmembrane region" description="Helical" evidence="7">
    <location>
        <begin position="564"/>
        <end position="583"/>
    </location>
</feature>
<proteinExistence type="inferred from homology"/>
<evidence type="ECO:0000256" key="3">
    <source>
        <dbReference type="ARBA" id="ARBA00022692"/>
    </source>
</evidence>
<dbReference type="PROSITE" id="PS50850">
    <property type="entry name" value="MFS"/>
    <property type="match status" value="1"/>
</dbReference>
<dbReference type="OrthoDB" id="10021397at2759"/>
<dbReference type="InterPro" id="IPR011701">
    <property type="entry name" value="MFS"/>
</dbReference>
<evidence type="ECO:0000313" key="10">
    <source>
        <dbReference type="Proteomes" id="UP000054565"/>
    </source>
</evidence>
<feature type="transmembrane region" description="Helical" evidence="7">
    <location>
        <begin position="312"/>
        <end position="337"/>
    </location>
</feature>
<accession>A0A0J7AT48</accession>
<keyword evidence="4 7" id="KW-1133">Transmembrane helix</keyword>
<feature type="transmembrane region" description="Helical" evidence="7">
    <location>
        <begin position="286"/>
        <end position="306"/>
    </location>
</feature>
<evidence type="ECO:0000259" key="8">
    <source>
        <dbReference type="PROSITE" id="PS50850"/>
    </source>
</evidence>
<dbReference type="EMBL" id="DS028093">
    <property type="protein sequence ID" value="KMP00482.1"/>
    <property type="molecule type" value="Genomic_DNA"/>
</dbReference>
<dbReference type="FunFam" id="1.20.1250.20:FF:000196">
    <property type="entry name" value="MFS toxin efflux pump (AflT)"/>
    <property type="match status" value="1"/>
</dbReference>
<evidence type="ECO:0000256" key="5">
    <source>
        <dbReference type="ARBA" id="ARBA00023136"/>
    </source>
</evidence>
<feature type="compositionally biased region" description="Basic residues" evidence="6">
    <location>
        <begin position="612"/>
        <end position="622"/>
    </location>
</feature>
<dbReference type="Proteomes" id="UP000054565">
    <property type="component" value="Unassembled WGS sequence"/>
</dbReference>
<comment type="subcellular location">
    <subcellularLocation>
        <location evidence="1">Membrane</location>
        <topology evidence="1">Multi-pass membrane protein</topology>
    </subcellularLocation>
</comment>
<gene>
    <name evidence="9" type="ORF">CIRG_00624</name>
</gene>
<dbReference type="InterPro" id="IPR036259">
    <property type="entry name" value="MFS_trans_sf"/>
</dbReference>
<feature type="transmembrane region" description="Helical" evidence="7">
    <location>
        <begin position="394"/>
        <end position="414"/>
    </location>
</feature>
<dbReference type="Gene3D" id="1.20.1250.20">
    <property type="entry name" value="MFS general substrate transporter like domains"/>
    <property type="match status" value="1"/>
</dbReference>
<evidence type="ECO:0000256" key="7">
    <source>
        <dbReference type="SAM" id="Phobius"/>
    </source>
</evidence>
<organism evidence="9 10">
    <name type="scientific">Coccidioides immitis RMSCC 2394</name>
    <dbReference type="NCBI Taxonomy" id="404692"/>
    <lineage>
        <taxon>Eukaryota</taxon>
        <taxon>Fungi</taxon>
        <taxon>Dikarya</taxon>
        <taxon>Ascomycota</taxon>
        <taxon>Pezizomycotina</taxon>
        <taxon>Eurotiomycetes</taxon>
        <taxon>Eurotiomycetidae</taxon>
        <taxon>Onygenales</taxon>
        <taxon>Onygenaceae</taxon>
        <taxon>Coccidioides</taxon>
    </lineage>
</organism>
<dbReference type="PANTHER" id="PTHR23501:SF102">
    <property type="entry name" value="DRUG TRANSPORTER, PUTATIVE (AFU_ORTHOLOGUE AFUA_3G08530)-RELATED"/>
    <property type="match status" value="1"/>
</dbReference>
<evidence type="ECO:0000313" key="9">
    <source>
        <dbReference type="EMBL" id="KMP00482.1"/>
    </source>
</evidence>
<name>A0A0J7AT48_COCIT</name>
<keyword evidence="3 7" id="KW-0812">Transmembrane</keyword>
<feature type="transmembrane region" description="Helical" evidence="7">
    <location>
        <begin position="253"/>
        <end position="274"/>
    </location>
</feature>
<feature type="transmembrane region" description="Helical" evidence="7">
    <location>
        <begin position="83"/>
        <end position="102"/>
    </location>
</feature>
<evidence type="ECO:0000256" key="2">
    <source>
        <dbReference type="ARBA" id="ARBA00007520"/>
    </source>
</evidence>
<evidence type="ECO:0000256" key="6">
    <source>
        <dbReference type="SAM" id="MobiDB-lite"/>
    </source>
</evidence>
<protein>
    <submittedName>
        <fullName evidence="9">Transporter protein</fullName>
    </submittedName>
</protein>
<dbReference type="PANTHER" id="PTHR23501">
    <property type="entry name" value="MAJOR FACILITATOR SUPERFAMILY"/>
    <property type="match status" value="1"/>
</dbReference>
<keyword evidence="5 7" id="KW-0472">Membrane</keyword>
<comment type="similarity">
    <text evidence="2">Belongs to the major facilitator superfamily. TCR/Tet family.</text>
</comment>
<feature type="region of interest" description="Disordered" evidence="6">
    <location>
        <begin position="604"/>
        <end position="630"/>
    </location>
</feature>